<feature type="transmembrane region" description="Helical" evidence="7">
    <location>
        <begin position="255"/>
        <end position="276"/>
    </location>
</feature>
<feature type="transmembrane region" description="Helical" evidence="7">
    <location>
        <begin position="12"/>
        <end position="34"/>
    </location>
</feature>
<evidence type="ECO:0000256" key="1">
    <source>
        <dbReference type="ARBA" id="ARBA00004651"/>
    </source>
</evidence>
<sequence>MTHPAEATNGVTAFRIILPGLALTSGLAALAVIIQRTSGLSALSPLMLAMVLGMAVRNLVGVGPAATLGIKFSLRRILRLSIMLLGFQLTYTQIVDMGLVGFAAAAGILVVTFVFIKWIGRLLGVAPALAELIAAGTAVCGASAVIATNTVTRGSDEDIAYAIACVTVFGSIAMLALPLLAPLLGIEGTTFGWWAGASIHEVAQVTAATFQGGLEATQSGTVAKLSRVVLLAPLILVLAALARRRGHAAGTGAPPMPWFVFGFLAVVAMNSVWPVTGATKDVIVTVTTLLLTISLAAMGLETDTRKLGALGWRALALGAIGSIFISGLAYAALGAI</sequence>
<name>A0A8J6PZS9_9HYPH</name>
<accession>A0A8J6PZS9</accession>
<evidence type="ECO:0000256" key="4">
    <source>
        <dbReference type="ARBA" id="ARBA00022692"/>
    </source>
</evidence>
<dbReference type="PANTHER" id="PTHR30106">
    <property type="entry name" value="INNER MEMBRANE PROTEIN YEIH-RELATED"/>
    <property type="match status" value="1"/>
</dbReference>
<keyword evidence="4 7" id="KW-0812">Transmembrane</keyword>
<feature type="transmembrane region" description="Helical" evidence="7">
    <location>
        <begin position="94"/>
        <end position="116"/>
    </location>
</feature>
<protein>
    <submittedName>
        <fullName evidence="8">Putative sulfate exporter family transporter</fullName>
    </submittedName>
</protein>
<comment type="subcellular location">
    <subcellularLocation>
        <location evidence="1">Cell membrane</location>
        <topology evidence="1">Multi-pass membrane protein</topology>
    </subcellularLocation>
</comment>
<keyword evidence="6 7" id="KW-0472">Membrane</keyword>
<reference evidence="8" key="1">
    <citation type="submission" date="2020-09" db="EMBL/GenBank/DDBJ databases">
        <title>Genome seq and assembly of Tianweitania sp.</title>
        <authorList>
            <person name="Chhetri G."/>
        </authorList>
    </citation>
    <scope>NUCLEOTIDE SEQUENCE</scope>
    <source>
        <strain evidence="8">Rool2</strain>
    </source>
</reference>
<dbReference type="Proteomes" id="UP000643405">
    <property type="component" value="Unassembled WGS sequence"/>
</dbReference>
<evidence type="ECO:0000256" key="2">
    <source>
        <dbReference type="ARBA" id="ARBA00007977"/>
    </source>
</evidence>
<proteinExistence type="inferred from homology"/>
<feature type="transmembrane region" description="Helical" evidence="7">
    <location>
        <begin position="122"/>
        <end position="147"/>
    </location>
</feature>
<comment type="similarity">
    <text evidence="2">Belongs to the UPF0324 family.</text>
</comment>
<feature type="transmembrane region" description="Helical" evidence="7">
    <location>
        <begin position="225"/>
        <end position="243"/>
    </location>
</feature>
<organism evidence="8 9">
    <name type="scientific">Oryzicola mucosus</name>
    <dbReference type="NCBI Taxonomy" id="2767425"/>
    <lineage>
        <taxon>Bacteria</taxon>
        <taxon>Pseudomonadati</taxon>
        <taxon>Pseudomonadota</taxon>
        <taxon>Alphaproteobacteria</taxon>
        <taxon>Hyphomicrobiales</taxon>
        <taxon>Phyllobacteriaceae</taxon>
        <taxon>Oryzicola</taxon>
    </lineage>
</organism>
<dbReference type="AlphaFoldDB" id="A0A8J6PZS9"/>
<evidence type="ECO:0000256" key="3">
    <source>
        <dbReference type="ARBA" id="ARBA00022475"/>
    </source>
</evidence>
<evidence type="ECO:0000313" key="9">
    <source>
        <dbReference type="Proteomes" id="UP000643405"/>
    </source>
</evidence>
<gene>
    <name evidence="8" type="ORF">ICI42_22375</name>
</gene>
<feature type="transmembrane region" description="Helical" evidence="7">
    <location>
        <begin position="46"/>
        <end position="74"/>
    </location>
</feature>
<feature type="transmembrane region" description="Helical" evidence="7">
    <location>
        <begin position="282"/>
        <end position="300"/>
    </location>
</feature>
<dbReference type="PANTHER" id="PTHR30106:SF2">
    <property type="entry name" value="UPF0324 INNER MEMBRANE PROTEIN YEIH"/>
    <property type="match status" value="1"/>
</dbReference>
<feature type="transmembrane region" description="Helical" evidence="7">
    <location>
        <begin position="159"/>
        <end position="181"/>
    </location>
</feature>
<evidence type="ECO:0000256" key="5">
    <source>
        <dbReference type="ARBA" id="ARBA00022989"/>
    </source>
</evidence>
<dbReference type="Pfam" id="PF03601">
    <property type="entry name" value="Cons_hypoth698"/>
    <property type="match status" value="1"/>
</dbReference>
<dbReference type="EMBL" id="JACVVX010000013">
    <property type="protein sequence ID" value="MBD0417392.1"/>
    <property type="molecule type" value="Genomic_DNA"/>
</dbReference>
<keyword evidence="3" id="KW-1003">Cell membrane</keyword>
<keyword evidence="5 7" id="KW-1133">Transmembrane helix</keyword>
<dbReference type="RefSeq" id="WP_188166834.1">
    <property type="nucleotide sequence ID" value="NZ_JACVVX010000013.1"/>
</dbReference>
<dbReference type="InterPro" id="IPR018383">
    <property type="entry name" value="UPF0324_pro"/>
</dbReference>
<evidence type="ECO:0000256" key="6">
    <source>
        <dbReference type="ARBA" id="ARBA00023136"/>
    </source>
</evidence>
<evidence type="ECO:0000256" key="7">
    <source>
        <dbReference type="SAM" id="Phobius"/>
    </source>
</evidence>
<comment type="caution">
    <text evidence="8">The sequence shown here is derived from an EMBL/GenBank/DDBJ whole genome shotgun (WGS) entry which is preliminary data.</text>
</comment>
<evidence type="ECO:0000313" key="8">
    <source>
        <dbReference type="EMBL" id="MBD0417392.1"/>
    </source>
</evidence>
<keyword evidence="9" id="KW-1185">Reference proteome</keyword>
<feature type="transmembrane region" description="Helical" evidence="7">
    <location>
        <begin position="312"/>
        <end position="333"/>
    </location>
</feature>
<dbReference type="GO" id="GO:0005886">
    <property type="term" value="C:plasma membrane"/>
    <property type="evidence" value="ECO:0007669"/>
    <property type="project" value="UniProtKB-SubCell"/>
</dbReference>